<accession>A0A455URI5</accession>
<keyword evidence="4" id="KW-1133">Transmembrane helix</keyword>
<organism evidence="5 6">
    <name type="scientific">Vreelandella sulfidaeris</name>
    <dbReference type="NCBI Taxonomy" id="115553"/>
    <lineage>
        <taxon>Bacteria</taxon>
        <taxon>Pseudomonadati</taxon>
        <taxon>Pseudomonadota</taxon>
        <taxon>Gammaproteobacteria</taxon>
        <taxon>Oceanospirillales</taxon>
        <taxon>Halomonadaceae</taxon>
        <taxon>Vreelandella</taxon>
    </lineage>
</organism>
<reference evidence="5 6" key="1">
    <citation type="journal article" date="2019" name="Microbiol. Resour. Announc.">
        <title>Complete Genome Sequence of Halomonas sulfidaeris Strain Esulfide1 Isolated from a Metal Sulfide Rock at a Depth of 2,200 Meters, Obtained Using Nanopore Sequencing.</title>
        <authorList>
            <person name="Saito M."/>
            <person name="Nishigata A."/>
            <person name="Galipon J."/>
            <person name="Arakawa K."/>
        </authorList>
    </citation>
    <scope>NUCLEOTIDE SEQUENCE [LARGE SCALE GENOMIC DNA]</scope>
    <source>
        <strain evidence="5 6">ATCC BAA-803</strain>
        <plasmid evidence="6">pbaa-803-a dna</plasmid>
    </source>
</reference>
<dbReference type="GO" id="GO:0016020">
    <property type="term" value="C:membrane"/>
    <property type="evidence" value="ECO:0007669"/>
    <property type="project" value="InterPro"/>
</dbReference>
<dbReference type="SUPFAM" id="SSF56784">
    <property type="entry name" value="HAD-like"/>
    <property type="match status" value="1"/>
</dbReference>
<protein>
    <recommendedName>
        <fullName evidence="2">P-type Zn(2+) transporter</fullName>
        <ecNumber evidence="2">7.2.2.12</ecNumber>
    </recommendedName>
</protein>
<evidence type="ECO:0000313" key="6">
    <source>
        <dbReference type="Proteomes" id="UP000320231"/>
    </source>
</evidence>
<dbReference type="EC" id="7.2.2.12" evidence="2"/>
<name>A0A455URI5_9GAMM</name>
<proteinExistence type="inferred from homology"/>
<dbReference type="AlphaFoldDB" id="A0A455URI5"/>
<keyword evidence="4" id="KW-0472">Membrane</keyword>
<evidence type="ECO:0000256" key="4">
    <source>
        <dbReference type="SAM" id="Phobius"/>
    </source>
</evidence>
<dbReference type="EMBL" id="AP019515">
    <property type="protein sequence ID" value="BBI65484.1"/>
    <property type="molecule type" value="Genomic_DNA"/>
</dbReference>
<dbReference type="InterPro" id="IPR036412">
    <property type="entry name" value="HAD-like_sf"/>
</dbReference>
<dbReference type="InterPro" id="IPR001757">
    <property type="entry name" value="P_typ_ATPase"/>
</dbReference>
<dbReference type="Proteomes" id="UP000320231">
    <property type="component" value="Plasmid pBAA-803-A"/>
</dbReference>
<evidence type="ECO:0000313" key="5">
    <source>
        <dbReference type="EMBL" id="BBI65484.1"/>
    </source>
</evidence>
<comment type="catalytic activity">
    <reaction evidence="3">
        <text>Zn(2+)(in) + ATP + H2O = Zn(2+)(out) + ADP + phosphate + H(+)</text>
        <dbReference type="Rhea" id="RHEA:20621"/>
        <dbReference type="ChEBI" id="CHEBI:15377"/>
        <dbReference type="ChEBI" id="CHEBI:15378"/>
        <dbReference type="ChEBI" id="CHEBI:29105"/>
        <dbReference type="ChEBI" id="CHEBI:30616"/>
        <dbReference type="ChEBI" id="CHEBI:43474"/>
        <dbReference type="ChEBI" id="CHEBI:456216"/>
        <dbReference type="EC" id="7.2.2.12"/>
    </reaction>
</comment>
<evidence type="ECO:0000256" key="1">
    <source>
        <dbReference type="ARBA" id="ARBA00006024"/>
    </source>
</evidence>
<dbReference type="GO" id="GO:0005524">
    <property type="term" value="F:ATP binding"/>
    <property type="evidence" value="ECO:0007669"/>
    <property type="project" value="InterPro"/>
</dbReference>
<dbReference type="Pfam" id="PF08282">
    <property type="entry name" value="Hydrolase_3"/>
    <property type="match status" value="1"/>
</dbReference>
<keyword evidence="4" id="KW-0812">Transmembrane</keyword>
<dbReference type="GO" id="GO:0015086">
    <property type="term" value="F:cadmium ion transmembrane transporter activity"/>
    <property type="evidence" value="ECO:0007669"/>
    <property type="project" value="TreeGrafter"/>
</dbReference>
<dbReference type="Gene3D" id="3.40.50.1000">
    <property type="entry name" value="HAD superfamily/HAD-like"/>
    <property type="match status" value="1"/>
</dbReference>
<dbReference type="InterPro" id="IPR023214">
    <property type="entry name" value="HAD_sf"/>
</dbReference>
<evidence type="ECO:0000256" key="2">
    <source>
        <dbReference type="ARBA" id="ARBA00039097"/>
    </source>
</evidence>
<gene>
    <name evidence="5" type="ORF">HSBAA_PA_0870</name>
</gene>
<evidence type="ECO:0000256" key="3">
    <source>
        <dbReference type="ARBA" id="ARBA00047308"/>
    </source>
</evidence>
<dbReference type="PANTHER" id="PTHR48085">
    <property type="entry name" value="CADMIUM/ZINC-TRANSPORTING ATPASE HMA2-RELATED"/>
    <property type="match status" value="1"/>
</dbReference>
<dbReference type="GO" id="GO:0016887">
    <property type="term" value="F:ATP hydrolysis activity"/>
    <property type="evidence" value="ECO:0007669"/>
    <property type="project" value="InterPro"/>
</dbReference>
<dbReference type="PANTHER" id="PTHR48085:SF5">
    <property type="entry name" value="CADMIUM_ZINC-TRANSPORTING ATPASE HMA4-RELATED"/>
    <property type="match status" value="1"/>
</dbReference>
<dbReference type="PRINTS" id="PR00119">
    <property type="entry name" value="CATATPASE"/>
</dbReference>
<sequence length="146" mass="14957">MPEDKAAYVRDWQATGRGPIGKVGDGINDAPALAAADVGIAMGGGTDVALETADAALLKNRVTGIAELIDLSRATLRNVKTNVVLALGLKAIFLVTTALGITGMWIAVMADTGATVLVTLNAMRLLGYRFSPSTALTGLSQGKTTS</sequence>
<dbReference type="PRINTS" id="PR00120">
    <property type="entry name" value="HATPASE"/>
</dbReference>
<geneLocation type="plasmid" evidence="6">
    <name>pbaa-803-a dna</name>
</geneLocation>
<feature type="transmembrane region" description="Helical" evidence="4">
    <location>
        <begin position="83"/>
        <end position="108"/>
    </location>
</feature>
<dbReference type="GO" id="GO:0016463">
    <property type="term" value="F:P-type zinc transporter activity"/>
    <property type="evidence" value="ECO:0007669"/>
    <property type="project" value="UniProtKB-EC"/>
</dbReference>
<dbReference type="InterPro" id="IPR051014">
    <property type="entry name" value="Cation_Transport_ATPase_IB"/>
</dbReference>
<keyword evidence="5" id="KW-0614">Plasmid</keyword>
<dbReference type="NCBIfam" id="TIGR01494">
    <property type="entry name" value="ATPase_P-type"/>
    <property type="match status" value="1"/>
</dbReference>
<dbReference type="KEGG" id="hsr:HSBAA_PA_0870"/>
<comment type="similarity">
    <text evidence="1">Belongs to the cation transport ATPase (P-type) (TC 3.A.3) family. Type IB subfamily.</text>
</comment>